<dbReference type="InterPro" id="IPR007237">
    <property type="entry name" value="CD20-like"/>
</dbReference>
<dbReference type="InParanoid" id="A0A1S3G6G1"/>
<dbReference type="OrthoDB" id="10071849at2759"/>
<proteinExistence type="inferred from homology"/>
<evidence type="ECO:0000256" key="6">
    <source>
        <dbReference type="SAM" id="Phobius"/>
    </source>
</evidence>
<gene>
    <name evidence="8" type="primary">LOC105995252</name>
</gene>
<dbReference type="GO" id="GO:0007166">
    <property type="term" value="P:cell surface receptor signaling pathway"/>
    <property type="evidence" value="ECO:0007669"/>
    <property type="project" value="TreeGrafter"/>
</dbReference>
<dbReference type="AlphaFoldDB" id="A0A1S3G6G1"/>
<accession>A0A1S3G6G1</accession>
<reference evidence="8" key="1">
    <citation type="submission" date="2025-08" db="UniProtKB">
        <authorList>
            <consortium name="RefSeq"/>
        </authorList>
    </citation>
    <scope>IDENTIFICATION</scope>
    <source>
        <tissue evidence="8">Kidney</tissue>
    </source>
</reference>
<dbReference type="PANTHER" id="PTHR23320:SF155">
    <property type="entry name" value="MEMBRANE-SPANNING 4-DOMAINS SUBFAMILY A MEMBER 8"/>
    <property type="match status" value="1"/>
</dbReference>
<comment type="similarity">
    <text evidence="2">Belongs to the MS4A family.</text>
</comment>
<evidence type="ECO:0000313" key="8">
    <source>
        <dbReference type="RefSeq" id="XP_012884411.1"/>
    </source>
</evidence>
<dbReference type="Pfam" id="PF04103">
    <property type="entry name" value="CD20"/>
    <property type="match status" value="1"/>
</dbReference>
<dbReference type="GO" id="GO:0005886">
    <property type="term" value="C:plasma membrane"/>
    <property type="evidence" value="ECO:0007669"/>
    <property type="project" value="TreeGrafter"/>
</dbReference>
<dbReference type="KEGG" id="dord:105995252"/>
<dbReference type="GeneID" id="105995252"/>
<evidence type="ECO:0000256" key="1">
    <source>
        <dbReference type="ARBA" id="ARBA00004141"/>
    </source>
</evidence>
<evidence type="ECO:0000256" key="5">
    <source>
        <dbReference type="ARBA" id="ARBA00023136"/>
    </source>
</evidence>
<feature type="transmembrane region" description="Helical" evidence="6">
    <location>
        <begin position="101"/>
        <end position="121"/>
    </location>
</feature>
<sequence>MNAMPSAGPMASSVFVAAPYNGYPVMSGVMSQVPSYPDSQPPVHVIPGNPPGLMPAVTVLPAPKILKEGKVLGVTQILIGLVHIGLGSIMATVLLGNYIRISLYSGFPFWGGIWFIISGSISMAAKTPRSSSCLLGASVGLNIFSAICSAVGIILLITELSLTRTYSDLSYYPPHSSWDMNTGRAVSGMLLIFCILEFCVACASSHFGCQVVCCQYSQVDPVFPSVYTTQWPCHHHQTQHQVTPVETTDK</sequence>
<dbReference type="PANTHER" id="PTHR23320">
    <property type="entry name" value="MEMBRANE-SPANNING 4-DOMAINS SUBFAMILY A MS4A -RELATED"/>
    <property type="match status" value="1"/>
</dbReference>
<keyword evidence="5 6" id="KW-0472">Membrane</keyword>
<dbReference type="Proteomes" id="UP000081671">
    <property type="component" value="Unplaced"/>
</dbReference>
<organism evidence="7 8">
    <name type="scientific">Dipodomys ordii</name>
    <name type="common">Ord's kangaroo rat</name>
    <dbReference type="NCBI Taxonomy" id="10020"/>
    <lineage>
        <taxon>Eukaryota</taxon>
        <taxon>Metazoa</taxon>
        <taxon>Chordata</taxon>
        <taxon>Craniata</taxon>
        <taxon>Vertebrata</taxon>
        <taxon>Euteleostomi</taxon>
        <taxon>Mammalia</taxon>
        <taxon>Eutheria</taxon>
        <taxon>Euarchontoglires</taxon>
        <taxon>Glires</taxon>
        <taxon>Rodentia</taxon>
        <taxon>Castorimorpha</taxon>
        <taxon>Heteromyidae</taxon>
        <taxon>Dipodomyinae</taxon>
        <taxon>Dipodomys</taxon>
    </lineage>
</organism>
<comment type="subcellular location">
    <subcellularLocation>
        <location evidence="1">Membrane</location>
        <topology evidence="1">Multi-pass membrane protein</topology>
    </subcellularLocation>
</comment>
<evidence type="ECO:0000256" key="3">
    <source>
        <dbReference type="ARBA" id="ARBA00022692"/>
    </source>
</evidence>
<feature type="transmembrane region" description="Helical" evidence="6">
    <location>
        <begin position="133"/>
        <end position="157"/>
    </location>
</feature>
<dbReference type="STRING" id="10020.ENSDORP00000000505"/>
<evidence type="ECO:0000256" key="4">
    <source>
        <dbReference type="ARBA" id="ARBA00022989"/>
    </source>
</evidence>
<evidence type="ECO:0000256" key="2">
    <source>
        <dbReference type="ARBA" id="ARBA00009565"/>
    </source>
</evidence>
<keyword evidence="3 6" id="KW-0812">Transmembrane</keyword>
<name>A0A1S3G6G1_DIPOR</name>
<dbReference type="RefSeq" id="XP_012884411.1">
    <property type="nucleotide sequence ID" value="XM_013028957.1"/>
</dbReference>
<feature type="transmembrane region" description="Helical" evidence="6">
    <location>
        <begin position="71"/>
        <end position="95"/>
    </location>
</feature>
<protein>
    <submittedName>
        <fullName evidence="8">Membrane-spanning 4-domains subfamily A member 8-like</fullName>
    </submittedName>
</protein>
<keyword evidence="7" id="KW-1185">Reference proteome</keyword>
<dbReference type="InterPro" id="IPR030417">
    <property type="entry name" value="MS4A"/>
</dbReference>
<evidence type="ECO:0000313" key="7">
    <source>
        <dbReference type="Proteomes" id="UP000081671"/>
    </source>
</evidence>
<keyword evidence="4 6" id="KW-1133">Transmembrane helix</keyword>
<dbReference type="FunCoup" id="A0A1S3G6G1">
    <property type="interactions" value="541"/>
</dbReference>